<evidence type="ECO:0000256" key="1">
    <source>
        <dbReference type="ARBA" id="ARBA00007398"/>
    </source>
</evidence>
<dbReference type="PANTHER" id="PTHR15665:SF1">
    <property type="entry name" value="PROTEIN ASTEROID HOMOLOG 1"/>
    <property type="match status" value="1"/>
</dbReference>
<gene>
    <name evidence="4" type="ORF">MYCGRDRAFT_108112</name>
</gene>
<reference evidence="4 5" key="1">
    <citation type="journal article" date="2011" name="PLoS Genet.">
        <title>Finished genome of the fungal wheat pathogen Mycosphaerella graminicola reveals dispensome structure, chromosome plasticity, and stealth pathogenesis.</title>
        <authorList>
            <person name="Goodwin S.B."/>
            <person name="Ben M'barek S."/>
            <person name="Dhillon B."/>
            <person name="Wittenberg A.H.J."/>
            <person name="Crane C.F."/>
            <person name="Hane J.K."/>
            <person name="Foster A.J."/>
            <person name="Van der Lee T.A.J."/>
            <person name="Grimwood J."/>
            <person name="Aerts A."/>
            <person name="Antoniw J."/>
            <person name="Bailey A."/>
            <person name="Bluhm B."/>
            <person name="Bowler J."/>
            <person name="Bristow J."/>
            <person name="van der Burgt A."/>
            <person name="Canto-Canche B."/>
            <person name="Churchill A.C.L."/>
            <person name="Conde-Ferraez L."/>
            <person name="Cools H.J."/>
            <person name="Coutinho P.M."/>
            <person name="Csukai M."/>
            <person name="Dehal P."/>
            <person name="De Wit P."/>
            <person name="Donzelli B."/>
            <person name="van de Geest H.C."/>
            <person name="van Ham R.C.H.J."/>
            <person name="Hammond-Kosack K.E."/>
            <person name="Henrissat B."/>
            <person name="Kilian A."/>
            <person name="Kobayashi A.K."/>
            <person name="Koopmann E."/>
            <person name="Kourmpetis Y."/>
            <person name="Kuzniar A."/>
            <person name="Lindquist E."/>
            <person name="Lombard V."/>
            <person name="Maliepaard C."/>
            <person name="Martins N."/>
            <person name="Mehrabi R."/>
            <person name="Nap J.P.H."/>
            <person name="Ponomarenko A."/>
            <person name="Rudd J.J."/>
            <person name="Salamov A."/>
            <person name="Schmutz J."/>
            <person name="Schouten H.J."/>
            <person name="Shapiro H."/>
            <person name="Stergiopoulos I."/>
            <person name="Torriani S.F.F."/>
            <person name="Tu H."/>
            <person name="de Vries R.P."/>
            <person name="Waalwijk C."/>
            <person name="Ware S.B."/>
            <person name="Wiebenga A."/>
            <person name="Zwiers L.-H."/>
            <person name="Oliver R.P."/>
            <person name="Grigoriev I.V."/>
            <person name="Kema G.H.J."/>
        </authorList>
    </citation>
    <scope>NUCLEOTIDE SEQUENCE [LARGE SCALE GENOMIC DNA]</scope>
    <source>
        <strain evidence="5">CBS 115943 / IPO323</strain>
    </source>
</reference>
<feature type="compositionally biased region" description="Basic residues" evidence="2">
    <location>
        <begin position="606"/>
        <end position="615"/>
    </location>
</feature>
<dbReference type="PANTHER" id="PTHR15665">
    <property type="entry name" value="ASTEROID PROTEIN"/>
    <property type="match status" value="1"/>
</dbReference>
<feature type="domain" description="Asteroid" evidence="3">
    <location>
        <begin position="170"/>
        <end position="425"/>
    </location>
</feature>
<feature type="region of interest" description="Disordered" evidence="2">
    <location>
        <begin position="588"/>
        <end position="632"/>
    </location>
</feature>
<dbReference type="InterPro" id="IPR039436">
    <property type="entry name" value="Asteroid_dom"/>
</dbReference>
<comment type="similarity">
    <text evidence="1">Belongs to the asteroid family.</text>
</comment>
<dbReference type="AlphaFoldDB" id="F9X4G6"/>
<dbReference type="EMBL" id="CM001197">
    <property type="protein sequence ID" value="EGP90478.1"/>
    <property type="molecule type" value="Genomic_DNA"/>
</dbReference>
<evidence type="ECO:0000259" key="3">
    <source>
        <dbReference type="Pfam" id="PF12813"/>
    </source>
</evidence>
<dbReference type="OrthoDB" id="5297549at2759"/>
<organism evidence="4 5">
    <name type="scientific">Zymoseptoria tritici (strain CBS 115943 / IPO323)</name>
    <name type="common">Speckled leaf blotch fungus</name>
    <name type="synonym">Septoria tritici</name>
    <dbReference type="NCBI Taxonomy" id="336722"/>
    <lineage>
        <taxon>Eukaryota</taxon>
        <taxon>Fungi</taxon>
        <taxon>Dikarya</taxon>
        <taxon>Ascomycota</taxon>
        <taxon>Pezizomycotina</taxon>
        <taxon>Dothideomycetes</taxon>
        <taxon>Dothideomycetidae</taxon>
        <taxon>Mycosphaerellales</taxon>
        <taxon>Mycosphaerellaceae</taxon>
        <taxon>Zymoseptoria</taxon>
    </lineage>
</organism>
<dbReference type="Pfam" id="PF12813">
    <property type="entry name" value="XPG_I_2"/>
    <property type="match status" value="1"/>
</dbReference>
<accession>F9X4G6</accession>
<evidence type="ECO:0000256" key="2">
    <source>
        <dbReference type="SAM" id="MobiDB-lite"/>
    </source>
</evidence>
<dbReference type="KEGG" id="ztr:MYCGRDRAFT_108112"/>
<keyword evidence="5" id="KW-1185">Reference proteome</keyword>
<protein>
    <recommendedName>
        <fullName evidence="3">Asteroid domain-containing protein</fullName>
    </recommendedName>
</protein>
<dbReference type="Gene3D" id="3.40.50.1010">
    <property type="entry name" value="5'-nuclease"/>
    <property type="match status" value="1"/>
</dbReference>
<dbReference type="Proteomes" id="UP000008062">
    <property type="component" value="Chromosome 2"/>
</dbReference>
<sequence>MAPTNTKRTRLRRLAFVLSEVYDEPNLSHTFCSDQRDMGIQRFGTRLSAHAQRKTLCKPSDESIPRSTAIIDGPGLVHSIYYRLCDQTDRSKNITYGACAAETVRWLEQLREFGLDIEAILFDGALPASKKDVRIERLQAYVTKLQAFKQLSTTNLSSISSELRKSLPPPPFLVFAVVEELLRHGQYAKVTHVVPGEADPYCVAAARKLAAKDAERIITIFSDDADLLVYNPGQNTRVITLRDQSESGTGHDTSWSATEQWPGRIAASAKHPLEDLVRPAFFMSQDLHCTLEQALLKSVAPPTDPDFTAFAETFSIAAEISQWSLTKSSSALRSSLTALDSRMSELVLQLQTVATKDAHSTTSSIPPSGLRVYLPFLHDDPSRSPAWNVGTHLRTLSYSVLLHHFGIEQSVQEYRRSGSRIVSTLLDPYPVDELETQISELKSQIEDTTMWAKAKSVDHREAWRYFTMQHVLRYFQSEGMALPGTEEIIGVLTKRRPKKWTTVQLAAQWQAAFYGLRMISQSLGVVERGNEQVLDTLDGTTTAALEMQKAFESLPGIVEFFADIEEGQRRDQEDMWRGFVEELLATMRKEDEDAQSQENNAEDRPRKKAKKSKKTKVLDPGLAQNPFALLSD</sequence>
<dbReference type="SUPFAM" id="SSF88723">
    <property type="entry name" value="PIN domain-like"/>
    <property type="match status" value="1"/>
</dbReference>
<dbReference type="InterPro" id="IPR026832">
    <property type="entry name" value="Asteroid"/>
</dbReference>
<evidence type="ECO:0000313" key="5">
    <source>
        <dbReference type="Proteomes" id="UP000008062"/>
    </source>
</evidence>
<dbReference type="InterPro" id="IPR029060">
    <property type="entry name" value="PIN-like_dom_sf"/>
</dbReference>
<name>F9X4G6_ZYMTI</name>
<proteinExistence type="inferred from homology"/>
<dbReference type="InParanoid" id="F9X4G6"/>
<dbReference type="OMA" id="GEADDWC"/>
<evidence type="ECO:0000313" key="4">
    <source>
        <dbReference type="EMBL" id="EGP90478.1"/>
    </source>
</evidence>
<dbReference type="eggNOG" id="ENOG502S2DC">
    <property type="taxonomic scope" value="Eukaryota"/>
</dbReference>
<dbReference type="RefSeq" id="XP_003855502.1">
    <property type="nucleotide sequence ID" value="XM_003855454.1"/>
</dbReference>
<dbReference type="GeneID" id="13399626"/>
<dbReference type="HOGENOM" id="CLU_016461_1_0_1"/>